<comment type="caution">
    <text evidence="1">The sequence shown here is derived from an EMBL/GenBank/DDBJ whole genome shotgun (WGS) entry which is preliminary data.</text>
</comment>
<dbReference type="CDD" id="cd09632">
    <property type="entry name" value="PliI_like"/>
    <property type="match status" value="1"/>
</dbReference>
<dbReference type="RefSeq" id="WP_045027983.1">
    <property type="nucleotide sequence ID" value="NZ_JRHC01000001.1"/>
</dbReference>
<dbReference type="STRING" id="1544798.LH29_09575"/>
<dbReference type="InterPro" id="IPR038643">
    <property type="entry name" value="PliI_sf"/>
</dbReference>
<dbReference type="EMBL" id="JRHC01000001">
    <property type="protein sequence ID" value="KJF45575.1"/>
    <property type="molecule type" value="Genomic_DNA"/>
</dbReference>
<dbReference type="AlphaFoldDB" id="A0A0D8JF75"/>
<gene>
    <name evidence="1" type="ORF">LH29_09575</name>
</gene>
<dbReference type="Proteomes" id="UP000032544">
    <property type="component" value="Unassembled WGS sequence"/>
</dbReference>
<accession>A0A0D8JF75</accession>
<organism evidence="1 2">
    <name type="scientific">Draconibacterium sediminis</name>
    <dbReference type="NCBI Taxonomy" id="1544798"/>
    <lineage>
        <taxon>Bacteria</taxon>
        <taxon>Pseudomonadati</taxon>
        <taxon>Bacteroidota</taxon>
        <taxon>Bacteroidia</taxon>
        <taxon>Marinilabiliales</taxon>
        <taxon>Prolixibacteraceae</taxon>
        <taxon>Draconibacterium</taxon>
    </lineage>
</organism>
<proteinExistence type="predicted"/>
<name>A0A0D8JF75_9BACT</name>
<keyword evidence="2" id="KW-1185">Reference proteome</keyword>
<dbReference type="PATRIC" id="fig|1544798.3.peg.1921"/>
<evidence type="ECO:0000313" key="2">
    <source>
        <dbReference type="Proteomes" id="UP000032544"/>
    </source>
</evidence>
<reference evidence="1 2" key="1">
    <citation type="submission" date="2014-09" db="EMBL/GenBank/DDBJ databases">
        <title>Draft Genome Sequence of Draconibacterium sp. JN14CK-3.</title>
        <authorList>
            <person name="Dong C."/>
            <person name="Lai Q."/>
            <person name="Shao Z."/>
        </authorList>
    </citation>
    <scope>NUCLEOTIDE SEQUENCE [LARGE SCALE GENOMIC DNA]</scope>
    <source>
        <strain evidence="1 2">JN14CK-3</strain>
    </source>
</reference>
<dbReference type="InterPro" id="IPR031948">
    <property type="entry name" value="PliI"/>
</dbReference>
<dbReference type="Pfam" id="PF16743">
    <property type="entry name" value="PliI"/>
    <property type="match status" value="1"/>
</dbReference>
<protein>
    <submittedName>
        <fullName evidence="1">Uncharacterized protein</fullName>
    </submittedName>
</protein>
<evidence type="ECO:0000313" key="1">
    <source>
        <dbReference type="EMBL" id="KJF45575.1"/>
    </source>
</evidence>
<dbReference type="OrthoDB" id="946181at2"/>
<dbReference type="Gene3D" id="2.40.128.460">
    <property type="entry name" value="Periplasmic lysozyme inhibitor of I-type lysozyme"/>
    <property type="match status" value="1"/>
</dbReference>
<sequence length="324" mass="35975">MKTNYTLLIGLIVLVLTNCTNPKQTQDKAVPESAEKPTLYGNYVNDTYAIRHEGYDWVAVRVKEGADNSIYVSVRSRADKNNPTCSFDARAFKTDDNTYESVNEGKAIVYSFSNDSLTISTKNEADENMLYFFCSGGATFAGSYTKIDEPLDTNQVDKTSFIKVLRLQDVGFTVSSIRNNKANTFTVSTFGLPHDYNETFEITGSRVTDAEVEDLNADGSPELFVYTQSDGSGSYGNVYAFSVNNLKSMSQVNFPPVAENTELNKGYMGHDAFAVVENRLVQRFPVYNDGDSNANSTGGTRQISYKLTEGEAMRQLKVDRVSEY</sequence>